<accession>A0AAV9CXN4</accession>
<evidence type="ECO:0000256" key="2">
    <source>
        <dbReference type="ARBA" id="ARBA00023015"/>
    </source>
</evidence>
<dbReference type="FunFam" id="1.10.10.60:FF:000154">
    <property type="entry name" value="Transcription factor SRM1"/>
    <property type="match status" value="1"/>
</dbReference>
<dbReference type="AlphaFoldDB" id="A0AAV9CXN4"/>
<reference evidence="6" key="1">
    <citation type="journal article" date="2023" name="Nat. Commun.">
        <title>Diploid and tetraploid genomes of Acorus and the evolution of monocots.</title>
        <authorList>
            <person name="Ma L."/>
            <person name="Liu K.W."/>
            <person name="Li Z."/>
            <person name="Hsiao Y.Y."/>
            <person name="Qi Y."/>
            <person name="Fu T."/>
            <person name="Tang G.D."/>
            <person name="Zhang D."/>
            <person name="Sun W.H."/>
            <person name="Liu D.K."/>
            <person name="Li Y."/>
            <person name="Chen G.Z."/>
            <person name="Liu X.D."/>
            <person name="Liao X.Y."/>
            <person name="Jiang Y.T."/>
            <person name="Yu X."/>
            <person name="Hao Y."/>
            <person name="Huang J."/>
            <person name="Zhao X.W."/>
            <person name="Ke S."/>
            <person name="Chen Y.Y."/>
            <person name="Wu W.L."/>
            <person name="Hsu J.L."/>
            <person name="Lin Y.F."/>
            <person name="Huang M.D."/>
            <person name="Li C.Y."/>
            <person name="Huang L."/>
            <person name="Wang Z.W."/>
            <person name="Zhao X."/>
            <person name="Zhong W.Y."/>
            <person name="Peng D.H."/>
            <person name="Ahmad S."/>
            <person name="Lan S."/>
            <person name="Zhang J.S."/>
            <person name="Tsai W.C."/>
            <person name="Van de Peer Y."/>
            <person name="Liu Z.J."/>
        </authorList>
    </citation>
    <scope>NUCLEOTIDE SEQUENCE</scope>
    <source>
        <strain evidence="6">CP</strain>
    </source>
</reference>
<keyword evidence="7" id="KW-1185">Reference proteome</keyword>
<dbReference type="PANTHER" id="PTHR43952:SF75">
    <property type="entry name" value="PROTEIN RADIALIS-LIKE 6"/>
    <property type="match status" value="1"/>
</dbReference>
<keyword evidence="3" id="KW-0804">Transcription</keyword>
<dbReference type="PROSITE" id="PS50090">
    <property type="entry name" value="MYB_LIKE"/>
    <property type="match status" value="1"/>
</dbReference>
<dbReference type="GO" id="GO:0005634">
    <property type="term" value="C:nucleus"/>
    <property type="evidence" value="ECO:0007669"/>
    <property type="project" value="UniProtKB-SubCell"/>
</dbReference>
<keyword evidence="2" id="KW-0805">Transcription regulation</keyword>
<dbReference type="SUPFAM" id="SSF46689">
    <property type="entry name" value="Homeodomain-like"/>
    <property type="match status" value="1"/>
</dbReference>
<dbReference type="Proteomes" id="UP001180020">
    <property type="component" value="Unassembled WGS sequence"/>
</dbReference>
<dbReference type="Pfam" id="PF00249">
    <property type="entry name" value="Myb_DNA-binding"/>
    <property type="match status" value="1"/>
</dbReference>
<dbReference type="InterPro" id="IPR044636">
    <property type="entry name" value="RADIALIS-like"/>
</dbReference>
<sequence length="81" mass="9101">MAAASGTTSFLSSWTAKQNKAFEKALAMFEEDKESNERWEKVALMVGEGKSAEEVKRHYEALLEDLSRIESGLVPFPKYLS</sequence>
<comment type="subcellular location">
    <subcellularLocation>
        <location evidence="1">Nucleus</location>
    </subcellularLocation>
</comment>
<dbReference type="Gene3D" id="1.10.10.60">
    <property type="entry name" value="Homeodomain-like"/>
    <property type="match status" value="1"/>
</dbReference>
<gene>
    <name evidence="6" type="primary">RL1</name>
    <name evidence="6" type="ORF">QJS10_CPB17g00801</name>
</gene>
<proteinExistence type="predicted"/>
<dbReference type="SMART" id="SM00717">
    <property type="entry name" value="SANT"/>
    <property type="match status" value="1"/>
</dbReference>
<dbReference type="InterPro" id="IPR001005">
    <property type="entry name" value="SANT/Myb"/>
</dbReference>
<name>A0AAV9CXN4_ACOCL</name>
<dbReference type="CDD" id="cd00167">
    <property type="entry name" value="SANT"/>
    <property type="match status" value="1"/>
</dbReference>
<dbReference type="PANTHER" id="PTHR43952">
    <property type="entry name" value="MYB FAMILY TRANSCRIPTION FACTOR-RELATED"/>
    <property type="match status" value="1"/>
</dbReference>
<dbReference type="InterPro" id="IPR009057">
    <property type="entry name" value="Homeodomain-like_sf"/>
</dbReference>
<evidence type="ECO:0000313" key="7">
    <source>
        <dbReference type="Proteomes" id="UP001180020"/>
    </source>
</evidence>
<reference evidence="6" key="2">
    <citation type="submission" date="2023-06" db="EMBL/GenBank/DDBJ databases">
        <authorList>
            <person name="Ma L."/>
            <person name="Liu K.-W."/>
            <person name="Li Z."/>
            <person name="Hsiao Y.-Y."/>
            <person name="Qi Y."/>
            <person name="Fu T."/>
            <person name="Tang G."/>
            <person name="Zhang D."/>
            <person name="Sun W.-H."/>
            <person name="Liu D.-K."/>
            <person name="Li Y."/>
            <person name="Chen G.-Z."/>
            <person name="Liu X.-D."/>
            <person name="Liao X.-Y."/>
            <person name="Jiang Y.-T."/>
            <person name="Yu X."/>
            <person name="Hao Y."/>
            <person name="Huang J."/>
            <person name="Zhao X.-W."/>
            <person name="Ke S."/>
            <person name="Chen Y.-Y."/>
            <person name="Wu W.-L."/>
            <person name="Hsu J.-L."/>
            <person name="Lin Y.-F."/>
            <person name="Huang M.-D."/>
            <person name="Li C.-Y."/>
            <person name="Huang L."/>
            <person name="Wang Z.-W."/>
            <person name="Zhao X."/>
            <person name="Zhong W.-Y."/>
            <person name="Peng D.-H."/>
            <person name="Ahmad S."/>
            <person name="Lan S."/>
            <person name="Zhang J.-S."/>
            <person name="Tsai W.-C."/>
            <person name="Van De Peer Y."/>
            <person name="Liu Z.-J."/>
        </authorList>
    </citation>
    <scope>NUCLEOTIDE SEQUENCE</scope>
    <source>
        <strain evidence="6">CP</strain>
        <tissue evidence="6">Leaves</tissue>
    </source>
</reference>
<evidence type="ECO:0000256" key="4">
    <source>
        <dbReference type="ARBA" id="ARBA00023242"/>
    </source>
</evidence>
<dbReference type="EMBL" id="JAUJYO010000017">
    <property type="protein sequence ID" value="KAK1293311.1"/>
    <property type="molecule type" value="Genomic_DNA"/>
</dbReference>
<keyword evidence="4" id="KW-0539">Nucleus</keyword>
<evidence type="ECO:0000256" key="1">
    <source>
        <dbReference type="ARBA" id="ARBA00004123"/>
    </source>
</evidence>
<organism evidence="6 7">
    <name type="scientific">Acorus calamus</name>
    <name type="common">Sweet flag</name>
    <dbReference type="NCBI Taxonomy" id="4465"/>
    <lineage>
        <taxon>Eukaryota</taxon>
        <taxon>Viridiplantae</taxon>
        <taxon>Streptophyta</taxon>
        <taxon>Embryophyta</taxon>
        <taxon>Tracheophyta</taxon>
        <taxon>Spermatophyta</taxon>
        <taxon>Magnoliopsida</taxon>
        <taxon>Liliopsida</taxon>
        <taxon>Acoraceae</taxon>
        <taxon>Acorus</taxon>
    </lineage>
</organism>
<evidence type="ECO:0000256" key="3">
    <source>
        <dbReference type="ARBA" id="ARBA00023163"/>
    </source>
</evidence>
<feature type="domain" description="Myb-like" evidence="5">
    <location>
        <begin position="12"/>
        <end position="63"/>
    </location>
</feature>
<comment type="caution">
    <text evidence="6">The sequence shown here is derived from an EMBL/GenBank/DDBJ whole genome shotgun (WGS) entry which is preliminary data.</text>
</comment>
<evidence type="ECO:0000313" key="6">
    <source>
        <dbReference type="EMBL" id="KAK1293311.1"/>
    </source>
</evidence>
<dbReference type="GO" id="GO:0003700">
    <property type="term" value="F:DNA-binding transcription factor activity"/>
    <property type="evidence" value="ECO:0007669"/>
    <property type="project" value="InterPro"/>
</dbReference>
<evidence type="ECO:0000259" key="5">
    <source>
        <dbReference type="PROSITE" id="PS50090"/>
    </source>
</evidence>
<protein>
    <submittedName>
        <fullName evidence="6">Protein RADIALIS-like 1</fullName>
    </submittedName>
</protein>